<dbReference type="AlphaFoldDB" id="X1B3G2"/>
<protein>
    <submittedName>
        <fullName evidence="2">Uncharacterized protein</fullName>
    </submittedName>
</protein>
<evidence type="ECO:0000256" key="1">
    <source>
        <dbReference type="SAM" id="Phobius"/>
    </source>
</evidence>
<keyword evidence="1" id="KW-0472">Membrane</keyword>
<feature type="transmembrane region" description="Helical" evidence="1">
    <location>
        <begin position="20"/>
        <end position="41"/>
    </location>
</feature>
<keyword evidence="1" id="KW-0812">Transmembrane</keyword>
<accession>X1B3G2</accession>
<feature type="non-terminal residue" evidence="2">
    <location>
        <position position="70"/>
    </location>
</feature>
<reference evidence="2" key="1">
    <citation type="journal article" date="2014" name="Front. Microbiol.">
        <title>High frequency of phylogenetically diverse reductive dehalogenase-homologous genes in deep subseafloor sedimentary metagenomes.</title>
        <authorList>
            <person name="Kawai M."/>
            <person name="Futagami T."/>
            <person name="Toyoda A."/>
            <person name="Takaki Y."/>
            <person name="Nishi S."/>
            <person name="Hori S."/>
            <person name="Arai W."/>
            <person name="Tsubouchi T."/>
            <person name="Morono Y."/>
            <person name="Uchiyama I."/>
            <person name="Ito T."/>
            <person name="Fujiyama A."/>
            <person name="Inagaki F."/>
            <person name="Takami H."/>
        </authorList>
    </citation>
    <scope>NUCLEOTIDE SEQUENCE</scope>
    <source>
        <strain evidence="2">Expedition CK06-06</strain>
    </source>
</reference>
<proteinExistence type="predicted"/>
<name>X1B3G2_9ZZZZ</name>
<dbReference type="EMBL" id="BART01018566">
    <property type="protein sequence ID" value="GAG75867.1"/>
    <property type="molecule type" value="Genomic_DNA"/>
</dbReference>
<comment type="caution">
    <text evidence="2">The sequence shown here is derived from an EMBL/GenBank/DDBJ whole genome shotgun (WGS) entry which is preliminary data.</text>
</comment>
<organism evidence="2">
    <name type="scientific">marine sediment metagenome</name>
    <dbReference type="NCBI Taxonomy" id="412755"/>
    <lineage>
        <taxon>unclassified sequences</taxon>
        <taxon>metagenomes</taxon>
        <taxon>ecological metagenomes</taxon>
    </lineage>
</organism>
<keyword evidence="1" id="KW-1133">Transmembrane helix</keyword>
<gene>
    <name evidence="2" type="ORF">S01H4_35014</name>
</gene>
<evidence type="ECO:0000313" key="2">
    <source>
        <dbReference type="EMBL" id="GAG75867.1"/>
    </source>
</evidence>
<sequence>MDKRKIKNSLKKKKSIYSDLDSMISIGEAITLVGAIPVFFYNKNQYLKLFEKDINEGILSIGLLVSTMIW</sequence>